<dbReference type="Proteomes" id="UP000006564">
    <property type="component" value="Chromosome 2"/>
</dbReference>
<reference evidence="2 3" key="1">
    <citation type="journal article" date="2005" name="Nature">
        <title>Genome sequencing and analysis of Aspergillus oryzae.</title>
        <authorList>
            <person name="Machida M."/>
            <person name="Asai K."/>
            <person name="Sano M."/>
            <person name="Tanaka T."/>
            <person name="Kumagai T."/>
            <person name="Terai G."/>
            <person name="Kusumoto K."/>
            <person name="Arima T."/>
            <person name="Akita O."/>
            <person name="Kashiwagi Y."/>
            <person name="Abe K."/>
            <person name="Gomi K."/>
            <person name="Horiuchi H."/>
            <person name="Kitamoto K."/>
            <person name="Kobayashi T."/>
            <person name="Takeuchi M."/>
            <person name="Denning D.W."/>
            <person name="Galagan J.E."/>
            <person name="Nierman W.C."/>
            <person name="Yu J."/>
            <person name="Archer D.B."/>
            <person name="Bennett J.W."/>
            <person name="Bhatnagar D."/>
            <person name="Cleveland T.E."/>
            <person name="Fedorova N.D."/>
            <person name="Gotoh O."/>
            <person name="Horikawa H."/>
            <person name="Hosoyama A."/>
            <person name="Ichinomiya M."/>
            <person name="Igarashi R."/>
            <person name="Iwashita K."/>
            <person name="Juvvadi P.R."/>
            <person name="Kato M."/>
            <person name="Kato Y."/>
            <person name="Kin T."/>
            <person name="Kokubun A."/>
            <person name="Maeda H."/>
            <person name="Maeyama N."/>
            <person name="Maruyama J."/>
            <person name="Nagasaki H."/>
            <person name="Nakajima T."/>
            <person name="Oda K."/>
            <person name="Okada K."/>
            <person name="Paulsen I."/>
            <person name="Sakamoto K."/>
            <person name="Sawano T."/>
            <person name="Takahashi M."/>
            <person name="Takase K."/>
            <person name="Terabayashi Y."/>
            <person name="Wortman J."/>
            <person name="Yamada O."/>
            <person name="Yamagata Y."/>
            <person name="Anazawa H."/>
            <person name="Hata Y."/>
            <person name="Koide Y."/>
            <person name="Komori T."/>
            <person name="Koyama Y."/>
            <person name="Minetoki T."/>
            <person name="Suharnan S."/>
            <person name="Tanaka A."/>
            <person name="Isono K."/>
            <person name="Kuhara S."/>
            <person name="Ogasawara N."/>
            <person name="Kikuchi H."/>
        </authorList>
    </citation>
    <scope>NUCLEOTIDE SEQUENCE [LARGE SCALE GENOMIC DNA]</scope>
    <source>
        <strain evidence="3">ATCC 42149 / RIB 40</strain>
    </source>
</reference>
<dbReference type="InterPro" id="IPR014347">
    <property type="entry name" value="Tautomerase/MIF_sf"/>
</dbReference>
<organism evidence="2 3">
    <name type="scientific">Aspergillus oryzae (strain ATCC 42149 / RIB 40)</name>
    <name type="common">Yellow koji mold</name>
    <dbReference type="NCBI Taxonomy" id="510516"/>
    <lineage>
        <taxon>Eukaryota</taxon>
        <taxon>Fungi</taxon>
        <taxon>Dikarya</taxon>
        <taxon>Ascomycota</taxon>
        <taxon>Pezizomycotina</taxon>
        <taxon>Eurotiomycetes</taxon>
        <taxon>Eurotiomycetidae</taxon>
        <taxon>Eurotiales</taxon>
        <taxon>Aspergillaceae</taxon>
        <taxon>Aspergillus</taxon>
        <taxon>Aspergillus subgen. Circumdati</taxon>
    </lineage>
</organism>
<dbReference type="EMBL" id="AP007155">
    <property type="protein sequence ID" value="BAE58348.1"/>
    <property type="molecule type" value="Genomic_DNA"/>
</dbReference>
<dbReference type="InterPro" id="IPR028116">
    <property type="entry name" value="Cis-CaaD-like"/>
</dbReference>
<dbReference type="AlphaFoldDB" id="Q2UJB7"/>
<evidence type="ECO:0000313" key="2">
    <source>
        <dbReference type="EMBL" id="BAE58348.1"/>
    </source>
</evidence>
<accession>Q2UJB7</accession>
<dbReference type="VEuPathDB" id="FungiDB:AO090003001285"/>
<protein>
    <submittedName>
        <fullName evidence="2">DNA, SC003</fullName>
    </submittedName>
</protein>
<dbReference type="Pfam" id="PF14832">
    <property type="entry name" value="Tautomerase_3"/>
    <property type="match status" value="1"/>
</dbReference>
<dbReference type="RefSeq" id="XP_023090289.1">
    <property type="nucleotide sequence ID" value="XM_023235253.1"/>
</dbReference>
<dbReference type="GeneID" id="5992333"/>
<keyword evidence="3" id="KW-1185">Reference proteome</keyword>
<sequence length="136" mass="15867">MPRWTFYLSPKTLTQEEKATIAQKVTDLYIGYGIPAFWINVFFHETGEGNFYSGGKYPPNAVFFHMDHAAGKFDSEEVRDEFIRKVNDIVIWGGRVSAVICEGGFLNWVYWSVWLGELRWWCMRPIERVYTVAAKL</sequence>
<feature type="domain" description="Tautomerase cis-CaaD-like" evidence="1">
    <location>
        <begin position="1"/>
        <end position="90"/>
    </location>
</feature>
<evidence type="ECO:0000313" key="3">
    <source>
        <dbReference type="Proteomes" id="UP000006564"/>
    </source>
</evidence>
<evidence type="ECO:0000259" key="1">
    <source>
        <dbReference type="Pfam" id="PF14832"/>
    </source>
</evidence>
<dbReference type="EMBL" id="BA000050">
    <property type="protein sequence ID" value="BAE58348.1"/>
    <property type="molecule type" value="Genomic_DNA"/>
</dbReference>
<dbReference type="KEGG" id="aor:AO090003001285"/>
<name>Q2UJB7_ASPOR</name>
<dbReference type="Gene3D" id="3.30.429.10">
    <property type="entry name" value="Macrophage Migration Inhibitory Factor"/>
    <property type="match status" value="1"/>
</dbReference>
<gene>
    <name evidence="2" type="ORF">AO090003001285</name>
</gene>
<dbReference type="HOGENOM" id="CLU_155346_0_0_1"/>
<dbReference type="OMA" id="YGIPAFW"/>
<proteinExistence type="predicted"/>
<dbReference type="SUPFAM" id="SSF55331">
    <property type="entry name" value="Tautomerase/MIF"/>
    <property type="match status" value="1"/>
</dbReference>